<dbReference type="PANTHER" id="PTHR21248">
    <property type="entry name" value="CARDIOLIPIN SYNTHASE"/>
    <property type="match status" value="1"/>
</dbReference>
<evidence type="ECO:0000256" key="6">
    <source>
        <dbReference type="ARBA" id="ARBA00022525"/>
    </source>
</evidence>
<evidence type="ECO:0000313" key="18">
    <source>
        <dbReference type="EMBL" id="PZR00246.1"/>
    </source>
</evidence>
<comment type="subcellular location">
    <subcellularLocation>
        <location evidence="3">Cell membrane</location>
        <topology evidence="3">Multi-pass membrane protein</topology>
    </subcellularLocation>
    <subcellularLocation>
        <location evidence="2">Secreted</location>
    </subcellularLocation>
</comment>
<dbReference type="PROSITE" id="PS50035">
    <property type="entry name" value="PLD"/>
    <property type="match status" value="2"/>
</dbReference>
<evidence type="ECO:0000256" key="10">
    <source>
        <dbReference type="ARBA" id="ARBA00022989"/>
    </source>
</evidence>
<dbReference type="SUPFAM" id="SSF56024">
    <property type="entry name" value="Phospholipase D/nuclease"/>
    <property type="match status" value="2"/>
</dbReference>
<gene>
    <name evidence="18" type="primary">cls</name>
    <name evidence="18" type="ORF">DI533_06570</name>
</gene>
<evidence type="ECO:0000256" key="4">
    <source>
        <dbReference type="ARBA" id="ARBA00022475"/>
    </source>
</evidence>
<evidence type="ECO:0000259" key="17">
    <source>
        <dbReference type="PROSITE" id="PS50035"/>
    </source>
</evidence>
<keyword evidence="7" id="KW-0808">Transferase</keyword>
<evidence type="ECO:0000256" key="9">
    <source>
        <dbReference type="ARBA" id="ARBA00022737"/>
    </source>
</evidence>
<evidence type="ECO:0000256" key="5">
    <source>
        <dbReference type="ARBA" id="ARBA00022516"/>
    </source>
</evidence>
<sequence>MSVEFHVWYLAVLHILLQIALSVRVLLRPRRDPASRLAWLAVILVAPIVGMLAYLLFGETNVGNRRVAGFRKTLTELPPPGTIGVKGVGAETEIPARYAGVFGTAQAINGFHPTGGNDAHLMADSDAAIDRIVADIDAAKHHVHVSFYIWLPDGNGCKVVEALKRAAARGITCRAMADDLGSREIVRAPQWEDMAQAGVRLVRTLKIGNPLLRPFIGRIDLRNHRKIVVIDNWITYVGSQNCADPAFLPKAKFAPWVDAMMRFTGPIARQNQFIFASDWMTHTDEDLSDLLTAPMETPAAGFPAQAVGTGPTEPVSALTELILALMFSAREELIITTPYYVPDEEIQAGLCAAARRGVRTTFILPERNDSRLVAAASRSYYPDLIEAGVHIHEYVGGLLHTKSLTVDGELTLIGSANLDRRSFELNFENNILFWDRDTTAEIVQRQHDYLASAVAIKANDVRDFGWHQRLWHNAVAMFGPLL</sequence>
<accession>A0A2W5SLM5</accession>
<dbReference type="InterPro" id="IPR001736">
    <property type="entry name" value="PLipase_D/transphosphatidylase"/>
</dbReference>
<keyword evidence="10 16" id="KW-1133">Transmembrane helix</keyword>
<keyword evidence="8 16" id="KW-0812">Transmembrane</keyword>
<dbReference type="EC" id="2.7.8.-" evidence="15"/>
<feature type="transmembrane region" description="Helical" evidence="16">
    <location>
        <begin position="39"/>
        <end position="57"/>
    </location>
</feature>
<dbReference type="PANTHER" id="PTHR21248:SF22">
    <property type="entry name" value="PHOSPHOLIPASE D"/>
    <property type="match status" value="1"/>
</dbReference>
<proteinExistence type="predicted"/>
<keyword evidence="14" id="KW-1208">Phospholipid metabolism</keyword>
<keyword evidence="12 16" id="KW-0472">Membrane</keyword>
<keyword evidence="5" id="KW-0444">Lipid biosynthesis</keyword>
<evidence type="ECO:0000313" key="19">
    <source>
        <dbReference type="Proteomes" id="UP000248975"/>
    </source>
</evidence>
<dbReference type="CDD" id="cd09152">
    <property type="entry name" value="PLDc_EcCLS_like_1"/>
    <property type="match status" value="1"/>
</dbReference>
<keyword evidence="13" id="KW-0594">Phospholipid biosynthesis</keyword>
<evidence type="ECO:0000256" key="3">
    <source>
        <dbReference type="ARBA" id="ARBA00004651"/>
    </source>
</evidence>
<name>A0A2W5SLM5_CERSP</name>
<dbReference type="GO" id="GO:0032049">
    <property type="term" value="P:cardiolipin biosynthetic process"/>
    <property type="evidence" value="ECO:0007669"/>
    <property type="project" value="UniProtKB-UniRule"/>
</dbReference>
<feature type="domain" description="PLD phosphodiesterase" evidence="17">
    <location>
        <begin position="219"/>
        <end position="246"/>
    </location>
</feature>
<evidence type="ECO:0000256" key="12">
    <source>
        <dbReference type="ARBA" id="ARBA00023136"/>
    </source>
</evidence>
<evidence type="ECO:0000256" key="11">
    <source>
        <dbReference type="ARBA" id="ARBA00023098"/>
    </source>
</evidence>
<dbReference type="Proteomes" id="UP000248975">
    <property type="component" value="Unassembled WGS sequence"/>
</dbReference>
<dbReference type="InterPro" id="IPR022924">
    <property type="entry name" value="Cardiolipin_synthase"/>
</dbReference>
<reference evidence="18 19" key="1">
    <citation type="submission" date="2017-08" db="EMBL/GenBank/DDBJ databases">
        <title>Infants hospitalized years apart are colonized by the same room-sourced microbial strains.</title>
        <authorList>
            <person name="Brooks B."/>
            <person name="Olm M.R."/>
            <person name="Firek B.A."/>
            <person name="Baker R."/>
            <person name="Thomas B.C."/>
            <person name="Morowitz M.J."/>
            <person name="Banfield J.F."/>
        </authorList>
    </citation>
    <scope>NUCLEOTIDE SEQUENCE [LARGE SCALE GENOMIC DNA]</scope>
    <source>
        <strain evidence="18">S2_003_000_R2_11</strain>
    </source>
</reference>
<dbReference type="CDD" id="cd09158">
    <property type="entry name" value="PLDc_EcCLS_like_2"/>
    <property type="match status" value="1"/>
</dbReference>
<keyword evidence="9" id="KW-0677">Repeat</keyword>
<evidence type="ECO:0000256" key="16">
    <source>
        <dbReference type="SAM" id="Phobius"/>
    </source>
</evidence>
<dbReference type="InterPro" id="IPR027379">
    <property type="entry name" value="CLS_N"/>
</dbReference>
<evidence type="ECO:0000256" key="8">
    <source>
        <dbReference type="ARBA" id="ARBA00022692"/>
    </source>
</evidence>
<dbReference type="AlphaFoldDB" id="A0A2W5SLM5"/>
<dbReference type="NCBIfam" id="TIGR04265">
    <property type="entry name" value="bac_cardiolipin"/>
    <property type="match status" value="1"/>
</dbReference>
<dbReference type="Pfam" id="PF13091">
    <property type="entry name" value="PLDc_2"/>
    <property type="match status" value="2"/>
</dbReference>
<dbReference type="InterPro" id="IPR025202">
    <property type="entry name" value="PLD-like_dom"/>
</dbReference>
<organism evidence="18 19">
    <name type="scientific">Cereibacter sphaeroides</name>
    <name type="common">Rhodobacter sphaeroides</name>
    <dbReference type="NCBI Taxonomy" id="1063"/>
    <lineage>
        <taxon>Bacteria</taxon>
        <taxon>Pseudomonadati</taxon>
        <taxon>Pseudomonadota</taxon>
        <taxon>Alphaproteobacteria</taxon>
        <taxon>Rhodobacterales</taxon>
        <taxon>Paracoccaceae</taxon>
        <taxon>Cereibacter</taxon>
    </lineage>
</organism>
<dbReference type="EMBL" id="QFQS01000001">
    <property type="protein sequence ID" value="PZR00246.1"/>
    <property type="molecule type" value="Genomic_DNA"/>
</dbReference>
<dbReference type="GO" id="GO:0005886">
    <property type="term" value="C:plasma membrane"/>
    <property type="evidence" value="ECO:0007669"/>
    <property type="project" value="UniProtKB-SubCell"/>
</dbReference>
<comment type="function">
    <text evidence="1">Could be a virulence factor.</text>
</comment>
<dbReference type="GO" id="GO:0008808">
    <property type="term" value="F:cardiolipin synthase activity"/>
    <property type="evidence" value="ECO:0007669"/>
    <property type="project" value="UniProtKB-UniRule"/>
</dbReference>
<dbReference type="Gene3D" id="3.30.870.10">
    <property type="entry name" value="Endonuclease Chain A"/>
    <property type="match status" value="2"/>
</dbReference>
<keyword evidence="11" id="KW-0443">Lipid metabolism</keyword>
<evidence type="ECO:0000256" key="13">
    <source>
        <dbReference type="ARBA" id="ARBA00023209"/>
    </source>
</evidence>
<comment type="caution">
    <text evidence="18">The sequence shown here is derived from an EMBL/GenBank/DDBJ whole genome shotgun (WGS) entry which is preliminary data.</text>
</comment>
<evidence type="ECO:0000256" key="14">
    <source>
        <dbReference type="ARBA" id="ARBA00023264"/>
    </source>
</evidence>
<protein>
    <recommendedName>
        <fullName evidence="15">Cardiolipin synthase</fullName>
        <ecNumber evidence="15">2.7.8.-</ecNumber>
    </recommendedName>
</protein>
<evidence type="ECO:0000256" key="15">
    <source>
        <dbReference type="NCBIfam" id="TIGR04265"/>
    </source>
</evidence>
<evidence type="ECO:0000256" key="1">
    <source>
        <dbReference type="ARBA" id="ARBA00003145"/>
    </source>
</evidence>
<feature type="transmembrane region" description="Helical" evidence="16">
    <location>
        <begin position="6"/>
        <end position="27"/>
    </location>
</feature>
<evidence type="ECO:0000256" key="2">
    <source>
        <dbReference type="ARBA" id="ARBA00004613"/>
    </source>
</evidence>
<evidence type="ECO:0000256" key="7">
    <source>
        <dbReference type="ARBA" id="ARBA00022679"/>
    </source>
</evidence>
<keyword evidence="4" id="KW-1003">Cell membrane</keyword>
<feature type="domain" description="PLD phosphodiesterase" evidence="17">
    <location>
        <begin position="395"/>
        <end position="422"/>
    </location>
</feature>
<dbReference type="GO" id="GO:0005576">
    <property type="term" value="C:extracellular region"/>
    <property type="evidence" value="ECO:0007669"/>
    <property type="project" value="UniProtKB-SubCell"/>
</dbReference>
<dbReference type="Pfam" id="PF13396">
    <property type="entry name" value="PLDc_N"/>
    <property type="match status" value="1"/>
</dbReference>
<dbReference type="SMART" id="SM00155">
    <property type="entry name" value="PLDc"/>
    <property type="match status" value="2"/>
</dbReference>
<keyword evidence="6" id="KW-0964">Secreted</keyword>